<evidence type="ECO:0000313" key="3">
    <source>
        <dbReference type="Proteomes" id="UP000265703"/>
    </source>
</evidence>
<proteinExistence type="predicted"/>
<reference evidence="2 3" key="1">
    <citation type="submission" date="2018-06" db="EMBL/GenBank/DDBJ databases">
        <title>Comparative genomics reveals the genomic features of Rhizophagus irregularis, R. cerebriforme, R. diaphanum and Gigaspora rosea, and their symbiotic lifestyle signature.</title>
        <authorList>
            <person name="Morin E."/>
            <person name="San Clemente H."/>
            <person name="Chen E.C.H."/>
            <person name="De La Providencia I."/>
            <person name="Hainaut M."/>
            <person name="Kuo A."/>
            <person name="Kohler A."/>
            <person name="Murat C."/>
            <person name="Tang N."/>
            <person name="Roy S."/>
            <person name="Loubradou J."/>
            <person name="Henrissat B."/>
            <person name="Grigoriev I.V."/>
            <person name="Corradi N."/>
            <person name="Roux C."/>
            <person name="Martin F.M."/>
        </authorList>
    </citation>
    <scope>NUCLEOTIDE SEQUENCE [LARGE SCALE GENOMIC DNA]</scope>
    <source>
        <strain evidence="2 3">DAOM 227022</strain>
    </source>
</reference>
<keyword evidence="1" id="KW-1133">Transmembrane helix</keyword>
<evidence type="ECO:0000256" key="1">
    <source>
        <dbReference type="SAM" id="Phobius"/>
    </source>
</evidence>
<keyword evidence="1" id="KW-0472">Membrane</keyword>
<feature type="transmembrane region" description="Helical" evidence="1">
    <location>
        <begin position="99"/>
        <end position="121"/>
    </location>
</feature>
<accession>A0A397SCX1</accession>
<name>A0A397SCX1_9GLOM</name>
<evidence type="ECO:0000313" key="2">
    <source>
        <dbReference type="EMBL" id="RIA81857.1"/>
    </source>
</evidence>
<keyword evidence="3" id="KW-1185">Reference proteome</keyword>
<protein>
    <submittedName>
        <fullName evidence="2">Uncharacterized protein</fullName>
    </submittedName>
</protein>
<sequence>MGLRNRTSALGFDLNFKGLRLQIRPGLRRTSASGFDLDFEGLYQEKYNFFFIKETLLTTSASDSTSWTSKLKGGFPGFRRSHDMGIWDFEDFFRRFRALVLWISKFLVFFAAFSKVLWVGYKISMILPGMSMWDFNENILVVR</sequence>
<dbReference type="EMBL" id="QKYT01000735">
    <property type="protein sequence ID" value="RIA81857.1"/>
    <property type="molecule type" value="Genomic_DNA"/>
</dbReference>
<dbReference type="Proteomes" id="UP000265703">
    <property type="component" value="Unassembled WGS sequence"/>
</dbReference>
<comment type="caution">
    <text evidence="2">The sequence shown here is derived from an EMBL/GenBank/DDBJ whole genome shotgun (WGS) entry which is preliminary data.</text>
</comment>
<organism evidence="2 3">
    <name type="scientific">Glomus cerebriforme</name>
    <dbReference type="NCBI Taxonomy" id="658196"/>
    <lineage>
        <taxon>Eukaryota</taxon>
        <taxon>Fungi</taxon>
        <taxon>Fungi incertae sedis</taxon>
        <taxon>Mucoromycota</taxon>
        <taxon>Glomeromycotina</taxon>
        <taxon>Glomeromycetes</taxon>
        <taxon>Glomerales</taxon>
        <taxon>Glomeraceae</taxon>
        <taxon>Glomus</taxon>
    </lineage>
</organism>
<dbReference type="AlphaFoldDB" id="A0A397SCX1"/>
<keyword evidence="1" id="KW-0812">Transmembrane</keyword>
<gene>
    <name evidence="2" type="ORF">C1645_881370</name>
</gene>